<feature type="region of interest" description="Disordered" evidence="1">
    <location>
        <begin position="1"/>
        <end position="100"/>
    </location>
</feature>
<dbReference type="Proteomes" id="UP000623467">
    <property type="component" value="Unassembled WGS sequence"/>
</dbReference>
<accession>A0A8H7DHE5</accession>
<dbReference type="AlphaFoldDB" id="A0A8H7DHE5"/>
<keyword evidence="3" id="KW-1185">Reference proteome</keyword>
<comment type="caution">
    <text evidence="2">The sequence shown here is derived from an EMBL/GenBank/DDBJ whole genome shotgun (WGS) entry which is preliminary data.</text>
</comment>
<name>A0A8H7DHE5_9AGAR</name>
<evidence type="ECO:0000313" key="3">
    <source>
        <dbReference type="Proteomes" id="UP000623467"/>
    </source>
</evidence>
<gene>
    <name evidence="2" type="ORF">MSAN_00536200</name>
</gene>
<feature type="compositionally biased region" description="Polar residues" evidence="1">
    <location>
        <begin position="21"/>
        <end position="39"/>
    </location>
</feature>
<protein>
    <submittedName>
        <fullName evidence="2">Uncharacterized protein</fullName>
    </submittedName>
</protein>
<organism evidence="2 3">
    <name type="scientific">Mycena sanguinolenta</name>
    <dbReference type="NCBI Taxonomy" id="230812"/>
    <lineage>
        <taxon>Eukaryota</taxon>
        <taxon>Fungi</taxon>
        <taxon>Dikarya</taxon>
        <taxon>Basidiomycota</taxon>
        <taxon>Agaricomycotina</taxon>
        <taxon>Agaricomycetes</taxon>
        <taxon>Agaricomycetidae</taxon>
        <taxon>Agaricales</taxon>
        <taxon>Marasmiineae</taxon>
        <taxon>Mycenaceae</taxon>
        <taxon>Mycena</taxon>
    </lineage>
</organism>
<reference evidence="2" key="1">
    <citation type="submission" date="2020-05" db="EMBL/GenBank/DDBJ databases">
        <title>Mycena genomes resolve the evolution of fungal bioluminescence.</title>
        <authorList>
            <person name="Tsai I.J."/>
        </authorList>
    </citation>
    <scope>NUCLEOTIDE SEQUENCE</scope>
    <source>
        <strain evidence="2">160909Yilan</strain>
    </source>
</reference>
<evidence type="ECO:0000313" key="2">
    <source>
        <dbReference type="EMBL" id="KAF7373272.1"/>
    </source>
</evidence>
<feature type="compositionally biased region" description="Gly residues" evidence="1">
    <location>
        <begin position="59"/>
        <end position="83"/>
    </location>
</feature>
<sequence length="100" mass="10581">MSHHRPSYYPPASSARPAFNAPQSFPSNAPQSFPSNAPQAFSPWPPSDASMMNRPNVYGGRGGHGGPSLSKGGRGGLGGGNSGSDGRRPPVPRDPWRLRW</sequence>
<dbReference type="EMBL" id="JACAZH010000003">
    <property type="protein sequence ID" value="KAF7373272.1"/>
    <property type="molecule type" value="Genomic_DNA"/>
</dbReference>
<proteinExistence type="predicted"/>
<evidence type="ECO:0000256" key="1">
    <source>
        <dbReference type="SAM" id="MobiDB-lite"/>
    </source>
</evidence>